<comment type="caution">
    <text evidence="1">The sequence shown here is derived from an EMBL/GenBank/DDBJ whole genome shotgun (WGS) entry which is preliminary data.</text>
</comment>
<evidence type="ECO:0000313" key="1">
    <source>
        <dbReference type="EMBL" id="MFD2917972.1"/>
    </source>
</evidence>
<dbReference type="RefSeq" id="WP_194506821.1">
    <property type="nucleotide sequence ID" value="NZ_JADILU010000002.1"/>
</dbReference>
<name>A0ABW6A1M9_9FLAO</name>
<gene>
    <name evidence="1" type="ORF">ACFS29_20130</name>
</gene>
<organism evidence="1 2">
    <name type="scientific">Psychroserpens luteus</name>
    <dbReference type="NCBI Taxonomy" id="1434066"/>
    <lineage>
        <taxon>Bacteria</taxon>
        <taxon>Pseudomonadati</taxon>
        <taxon>Bacteroidota</taxon>
        <taxon>Flavobacteriia</taxon>
        <taxon>Flavobacteriales</taxon>
        <taxon>Flavobacteriaceae</taxon>
        <taxon>Psychroserpens</taxon>
    </lineage>
</organism>
<proteinExistence type="predicted"/>
<reference evidence="2" key="1">
    <citation type="journal article" date="2019" name="Int. J. Syst. Evol. Microbiol.">
        <title>The Global Catalogue of Microorganisms (GCM) 10K type strain sequencing project: providing services to taxonomists for standard genome sequencing and annotation.</title>
        <authorList>
            <consortium name="The Broad Institute Genomics Platform"/>
            <consortium name="The Broad Institute Genome Sequencing Center for Infectious Disease"/>
            <person name="Wu L."/>
            <person name="Ma J."/>
        </authorList>
    </citation>
    <scope>NUCLEOTIDE SEQUENCE [LARGE SCALE GENOMIC DNA]</scope>
    <source>
        <strain evidence="2">KCTC 32514</strain>
    </source>
</reference>
<evidence type="ECO:0008006" key="3">
    <source>
        <dbReference type="Google" id="ProtNLM"/>
    </source>
</evidence>
<evidence type="ECO:0000313" key="2">
    <source>
        <dbReference type="Proteomes" id="UP001597548"/>
    </source>
</evidence>
<accession>A0ABW6A1M9</accession>
<dbReference type="EMBL" id="JBHUOS010000016">
    <property type="protein sequence ID" value="MFD2917972.1"/>
    <property type="molecule type" value="Genomic_DNA"/>
</dbReference>
<protein>
    <recommendedName>
        <fullName evidence="3">Lipoprotein</fullName>
    </recommendedName>
</protein>
<keyword evidence="2" id="KW-1185">Reference proteome</keyword>
<dbReference type="Proteomes" id="UP001597548">
    <property type="component" value="Unassembled WGS sequence"/>
</dbReference>
<sequence>MKKISLKILSLILIFTALSCKKELETLIETDYKVIELDYGFDNYLQNTRYESDDIIIKERNIVIIEVDRNGKTIIEDSFVPDSLIISEIKKYIVPDPTNEKMPMTTEKNFHHSGKVNMHKNIIILGKYDKELNYEKYREIRNKLYLAYNEVHNEFSVSKFDKSMSELLKSGKKENLEKWREVRQIFDIRYTEVLDEK</sequence>
<dbReference type="PROSITE" id="PS51257">
    <property type="entry name" value="PROKAR_LIPOPROTEIN"/>
    <property type="match status" value="1"/>
</dbReference>